<dbReference type="Proteomes" id="UP000275267">
    <property type="component" value="Unassembled WGS sequence"/>
</dbReference>
<feature type="compositionally biased region" description="Polar residues" evidence="1">
    <location>
        <begin position="53"/>
        <end position="62"/>
    </location>
</feature>
<protein>
    <submittedName>
        <fullName evidence="2">Uncharacterized protein</fullName>
    </submittedName>
</protein>
<evidence type="ECO:0000313" key="2">
    <source>
        <dbReference type="EMBL" id="RLN29858.1"/>
    </source>
</evidence>
<reference evidence="3" key="1">
    <citation type="journal article" date="2019" name="Nat. Commun.">
        <title>The genome of broomcorn millet.</title>
        <authorList>
            <person name="Zou C."/>
            <person name="Miki D."/>
            <person name="Li D."/>
            <person name="Tang Q."/>
            <person name="Xiao L."/>
            <person name="Rajput S."/>
            <person name="Deng P."/>
            <person name="Jia W."/>
            <person name="Huang R."/>
            <person name="Zhang M."/>
            <person name="Sun Y."/>
            <person name="Hu J."/>
            <person name="Fu X."/>
            <person name="Schnable P.S."/>
            <person name="Li F."/>
            <person name="Zhang H."/>
            <person name="Feng B."/>
            <person name="Zhu X."/>
            <person name="Liu R."/>
            <person name="Schnable J.C."/>
            <person name="Zhu J.-K."/>
            <person name="Zhang H."/>
        </authorList>
    </citation>
    <scope>NUCLEOTIDE SEQUENCE [LARGE SCALE GENOMIC DNA]</scope>
</reference>
<gene>
    <name evidence="2" type="ORF">C2845_PM05G24550</name>
</gene>
<dbReference type="EMBL" id="PQIB02000003">
    <property type="protein sequence ID" value="RLN29858.1"/>
    <property type="molecule type" value="Genomic_DNA"/>
</dbReference>
<sequence length="136" mass="15369">MNIFAKHMSSQRCFMSIVYHKSDVDPPEIPLWDNVEIPCTPSMSAPSYMEPSKGTQTGTVTEPDNDMVEEDDNYLMNPEPHNEYVGVDKKGLYIDIAPTSHTNVDTIEKNDEDYDPDSNSESDSISDSDMDIWITI</sequence>
<evidence type="ECO:0000256" key="1">
    <source>
        <dbReference type="SAM" id="MobiDB-lite"/>
    </source>
</evidence>
<feature type="region of interest" description="Disordered" evidence="1">
    <location>
        <begin position="42"/>
        <end position="81"/>
    </location>
</feature>
<name>A0A3L6T2M3_PANMI</name>
<feature type="region of interest" description="Disordered" evidence="1">
    <location>
        <begin position="100"/>
        <end position="132"/>
    </location>
</feature>
<comment type="caution">
    <text evidence="2">The sequence shown here is derived from an EMBL/GenBank/DDBJ whole genome shotgun (WGS) entry which is preliminary data.</text>
</comment>
<proteinExistence type="predicted"/>
<dbReference type="AlphaFoldDB" id="A0A3L6T2M3"/>
<organism evidence="2 3">
    <name type="scientific">Panicum miliaceum</name>
    <name type="common">Proso millet</name>
    <name type="synonym">Broomcorn millet</name>
    <dbReference type="NCBI Taxonomy" id="4540"/>
    <lineage>
        <taxon>Eukaryota</taxon>
        <taxon>Viridiplantae</taxon>
        <taxon>Streptophyta</taxon>
        <taxon>Embryophyta</taxon>
        <taxon>Tracheophyta</taxon>
        <taxon>Spermatophyta</taxon>
        <taxon>Magnoliopsida</taxon>
        <taxon>Liliopsida</taxon>
        <taxon>Poales</taxon>
        <taxon>Poaceae</taxon>
        <taxon>PACMAD clade</taxon>
        <taxon>Panicoideae</taxon>
        <taxon>Panicodae</taxon>
        <taxon>Paniceae</taxon>
        <taxon>Panicinae</taxon>
        <taxon>Panicum</taxon>
        <taxon>Panicum sect. Panicum</taxon>
    </lineage>
</organism>
<accession>A0A3L6T2M3</accession>
<evidence type="ECO:0000313" key="3">
    <source>
        <dbReference type="Proteomes" id="UP000275267"/>
    </source>
</evidence>
<feature type="compositionally biased region" description="Acidic residues" evidence="1">
    <location>
        <begin position="110"/>
        <end position="130"/>
    </location>
</feature>
<feature type="compositionally biased region" description="Acidic residues" evidence="1">
    <location>
        <begin position="63"/>
        <end position="73"/>
    </location>
</feature>
<dbReference type="OrthoDB" id="690362at2759"/>
<keyword evidence="3" id="KW-1185">Reference proteome</keyword>